<sequence length="148" mass="17166">MADLARSFLVLGLLIATVPSLGHALLSRKPKTSVEIQNVLEGRDDLTIHCKSKDDDLGVQYLKPRENFSFRFRPNIFGTTLFFCSFAWKGGVCRWFDIYEHDRDEHCTKCTWQIFKEGPCRFTVDDYDYGGEHGVVDELCYDWNPDRC</sequence>
<evidence type="ECO:0000313" key="8">
    <source>
        <dbReference type="Proteomes" id="UP001341840"/>
    </source>
</evidence>
<evidence type="ECO:0000256" key="5">
    <source>
        <dbReference type="ARBA" id="ARBA00022729"/>
    </source>
</evidence>
<protein>
    <recommendedName>
        <fullName evidence="6">S-protein homolog</fullName>
    </recommendedName>
</protein>
<comment type="caution">
    <text evidence="7">The sequence shown here is derived from an EMBL/GenBank/DDBJ whole genome shotgun (WGS) entry which is preliminary data.</text>
</comment>
<dbReference type="Proteomes" id="UP001341840">
    <property type="component" value="Unassembled WGS sequence"/>
</dbReference>
<name>A0ABU6XN42_9FABA</name>
<evidence type="ECO:0000256" key="4">
    <source>
        <dbReference type="ARBA" id="ARBA00022525"/>
    </source>
</evidence>
<dbReference type="PANTHER" id="PTHR31232:SF43">
    <property type="entry name" value="S-PROTEIN HOMOLOG 29-RELATED"/>
    <property type="match status" value="1"/>
</dbReference>
<organism evidence="7 8">
    <name type="scientific">Stylosanthes scabra</name>
    <dbReference type="NCBI Taxonomy" id="79078"/>
    <lineage>
        <taxon>Eukaryota</taxon>
        <taxon>Viridiplantae</taxon>
        <taxon>Streptophyta</taxon>
        <taxon>Embryophyta</taxon>
        <taxon>Tracheophyta</taxon>
        <taxon>Spermatophyta</taxon>
        <taxon>Magnoliopsida</taxon>
        <taxon>eudicotyledons</taxon>
        <taxon>Gunneridae</taxon>
        <taxon>Pentapetalae</taxon>
        <taxon>rosids</taxon>
        <taxon>fabids</taxon>
        <taxon>Fabales</taxon>
        <taxon>Fabaceae</taxon>
        <taxon>Papilionoideae</taxon>
        <taxon>50 kb inversion clade</taxon>
        <taxon>dalbergioids sensu lato</taxon>
        <taxon>Dalbergieae</taxon>
        <taxon>Pterocarpus clade</taxon>
        <taxon>Stylosanthes</taxon>
    </lineage>
</organism>
<dbReference type="Pfam" id="PF05938">
    <property type="entry name" value="Self-incomp_S1"/>
    <property type="match status" value="1"/>
</dbReference>
<proteinExistence type="inferred from homology"/>
<dbReference type="EMBL" id="JASCZI010212115">
    <property type="protein sequence ID" value="MED6198403.1"/>
    <property type="molecule type" value="Genomic_DNA"/>
</dbReference>
<dbReference type="PANTHER" id="PTHR31232">
    <property type="match status" value="1"/>
</dbReference>
<comment type="subcellular location">
    <subcellularLocation>
        <location evidence="1 6">Secreted</location>
    </subcellularLocation>
</comment>
<evidence type="ECO:0000256" key="1">
    <source>
        <dbReference type="ARBA" id="ARBA00004613"/>
    </source>
</evidence>
<keyword evidence="4 6" id="KW-0964">Secreted</keyword>
<gene>
    <name evidence="7" type="ORF">PIB30_066014</name>
</gene>
<evidence type="ECO:0000256" key="6">
    <source>
        <dbReference type="RuleBase" id="RU367044"/>
    </source>
</evidence>
<dbReference type="InterPro" id="IPR010264">
    <property type="entry name" value="Self-incomp_S1"/>
</dbReference>
<feature type="chain" id="PRO_5044979351" description="S-protein homolog" evidence="6">
    <location>
        <begin position="25"/>
        <end position="148"/>
    </location>
</feature>
<keyword evidence="8" id="KW-1185">Reference proteome</keyword>
<evidence type="ECO:0000313" key="7">
    <source>
        <dbReference type="EMBL" id="MED6198403.1"/>
    </source>
</evidence>
<evidence type="ECO:0000256" key="3">
    <source>
        <dbReference type="ARBA" id="ARBA00022471"/>
    </source>
</evidence>
<accession>A0ABU6XN42</accession>
<keyword evidence="5 6" id="KW-0732">Signal</keyword>
<comment type="similarity">
    <text evidence="2 6">Belongs to the plant self-incompatibility (S1) protein family.</text>
</comment>
<reference evidence="7 8" key="1">
    <citation type="journal article" date="2023" name="Plants (Basel)">
        <title>Bridging the Gap: Combining Genomics and Transcriptomics Approaches to Understand Stylosanthes scabra, an Orphan Legume from the Brazilian Caatinga.</title>
        <authorList>
            <person name="Ferreira-Neto J.R.C."/>
            <person name="da Silva M.D."/>
            <person name="Binneck E."/>
            <person name="de Melo N.F."/>
            <person name="da Silva R.H."/>
            <person name="de Melo A.L.T.M."/>
            <person name="Pandolfi V."/>
            <person name="Bustamante F.O."/>
            <person name="Brasileiro-Vidal A.C."/>
            <person name="Benko-Iseppon A.M."/>
        </authorList>
    </citation>
    <scope>NUCLEOTIDE SEQUENCE [LARGE SCALE GENOMIC DNA]</scope>
    <source>
        <tissue evidence="7">Leaves</tissue>
    </source>
</reference>
<keyword evidence="3 6" id="KW-0713">Self-incompatibility</keyword>
<evidence type="ECO:0000256" key="2">
    <source>
        <dbReference type="ARBA" id="ARBA00005581"/>
    </source>
</evidence>
<feature type="signal peptide" evidence="6">
    <location>
        <begin position="1"/>
        <end position="24"/>
    </location>
</feature>